<keyword evidence="2" id="KW-1185">Reference proteome</keyword>
<dbReference type="Gene3D" id="2.60.40.1120">
    <property type="entry name" value="Carboxypeptidase-like, regulatory domain"/>
    <property type="match status" value="1"/>
</dbReference>
<dbReference type="Pfam" id="PF13620">
    <property type="entry name" value="CarboxypepD_reg"/>
    <property type="match status" value="1"/>
</dbReference>
<dbReference type="RefSeq" id="WP_037544853.1">
    <property type="nucleotide sequence ID" value="NZ_JNUP01000003.1"/>
</dbReference>
<name>A0A098R155_9SPIO</name>
<gene>
    <name evidence="1" type="ORF">DC28_01055</name>
</gene>
<organism evidence="1 2">
    <name type="scientific">Spirochaeta lutea</name>
    <dbReference type="NCBI Taxonomy" id="1480694"/>
    <lineage>
        <taxon>Bacteria</taxon>
        <taxon>Pseudomonadati</taxon>
        <taxon>Spirochaetota</taxon>
        <taxon>Spirochaetia</taxon>
        <taxon>Spirochaetales</taxon>
        <taxon>Spirochaetaceae</taxon>
        <taxon>Spirochaeta</taxon>
    </lineage>
</organism>
<reference evidence="1 2" key="1">
    <citation type="submission" date="2014-05" db="EMBL/GenBank/DDBJ databases">
        <title>De novo Genome Sequence of Spirocheata sp.</title>
        <authorList>
            <person name="Shivani Y."/>
            <person name="Subhash Y."/>
            <person name="Tushar L."/>
            <person name="Sasikala C."/>
            <person name="Ramana C.V."/>
        </authorList>
    </citation>
    <scope>NUCLEOTIDE SEQUENCE [LARGE SCALE GENOMIC DNA]</scope>
    <source>
        <strain evidence="1 2">JC230</strain>
    </source>
</reference>
<evidence type="ECO:0008006" key="3">
    <source>
        <dbReference type="Google" id="ProtNLM"/>
    </source>
</evidence>
<comment type="caution">
    <text evidence="1">The sequence shown here is derived from an EMBL/GenBank/DDBJ whole genome shotgun (WGS) entry which is preliminary data.</text>
</comment>
<dbReference type="AlphaFoldDB" id="A0A098R155"/>
<dbReference type="EMBL" id="JNUP01000003">
    <property type="protein sequence ID" value="KGE73835.1"/>
    <property type="molecule type" value="Genomic_DNA"/>
</dbReference>
<dbReference type="OrthoDB" id="905812at2"/>
<evidence type="ECO:0000313" key="1">
    <source>
        <dbReference type="EMBL" id="KGE73835.1"/>
    </source>
</evidence>
<evidence type="ECO:0000313" key="2">
    <source>
        <dbReference type="Proteomes" id="UP000029692"/>
    </source>
</evidence>
<protein>
    <recommendedName>
        <fullName evidence="3">Carboxypeptidase regulatory-like domain-containing protein</fullName>
    </recommendedName>
</protein>
<proteinExistence type="predicted"/>
<dbReference type="Proteomes" id="UP000029692">
    <property type="component" value="Unassembled WGS sequence"/>
</dbReference>
<sequence length="378" mass="41178">MRLKPTNLAILAISLLALFGLTSCEWFEVEVLLYPDGYVIDVKTGSPLAGVEVTLTSTDGKFTKTSSETGTNGYYEFTGIPNGNYNVTASKSGYTFTKERTQISSLFTRLPQLGGFVTDNAAVLTFVTFWDEDYKDVDTYFNYPTAVGGGLYDPSGAFNMFTDASEYNKFYVPSSIGGAPDYAHPEFSSDNRTDVYYNNPIVKDGTETLVELDVDNRGDSDDQPGGPETISLYWAPFMQHNYGALSGGTEYVVTSADDPSKLPPGTYKWVASFDYKVNAFNATSSTGGDSDNSLLSTADGTGGANPVSYVFSGSTLLGKFTLPENIDIKHANMVRINYFMNSDSKEYFQILPNIEALAPRSADDQTVNQIVVAPGHQR</sequence>
<dbReference type="PROSITE" id="PS51257">
    <property type="entry name" value="PROKAR_LIPOPROTEIN"/>
    <property type="match status" value="1"/>
</dbReference>
<accession>A0A098R155</accession>
<dbReference type="STRING" id="1480694.DC28_01055"/>
<dbReference type="SUPFAM" id="SSF49478">
    <property type="entry name" value="Cna protein B-type domain"/>
    <property type="match status" value="1"/>
</dbReference>